<evidence type="ECO:0000313" key="1">
    <source>
        <dbReference type="EMBL" id="CAB9529844.1"/>
    </source>
</evidence>
<gene>
    <name evidence="1" type="ORF">SEMRO_2644_G333530.1</name>
</gene>
<protein>
    <submittedName>
        <fullName evidence="1">Uncharacterized protein</fullName>
    </submittedName>
</protein>
<name>A0A9N8F360_9STRA</name>
<sequence length="92" mass="9954">MGKDASKTKCFYVYNHGIMFVPPSQAANSEQNLAIAATVTIFNTALMYHQHGGEHFADKALKLYQLVRATVGVAYGTARYPILGAAEICSIS</sequence>
<comment type="caution">
    <text evidence="1">The sequence shown here is derived from an EMBL/GenBank/DDBJ whole genome shotgun (WGS) entry which is preliminary data.</text>
</comment>
<keyword evidence="2" id="KW-1185">Reference proteome</keyword>
<reference evidence="1" key="1">
    <citation type="submission" date="2020-06" db="EMBL/GenBank/DDBJ databases">
        <authorList>
            <consortium name="Plant Systems Biology data submission"/>
        </authorList>
    </citation>
    <scope>NUCLEOTIDE SEQUENCE</scope>
    <source>
        <strain evidence="1">D6</strain>
    </source>
</reference>
<accession>A0A9N8F360</accession>
<organism evidence="1 2">
    <name type="scientific">Seminavis robusta</name>
    <dbReference type="NCBI Taxonomy" id="568900"/>
    <lineage>
        <taxon>Eukaryota</taxon>
        <taxon>Sar</taxon>
        <taxon>Stramenopiles</taxon>
        <taxon>Ochrophyta</taxon>
        <taxon>Bacillariophyta</taxon>
        <taxon>Bacillariophyceae</taxon>
        <taxon>Bacillariophycidae</taxon>
        <taxon>Naviculales</taxon>
        <taxon>Naviculaceae</taxon>
        <taxon>Seminavis</taxon>
    </lineage>
</organism>
<dbReference type="AlphaFoldDB" id="A0A9N8F360"/>
<dbReference type="EMBL" id="CAICTM010002642">
    <property type="protein sequence ID" value="CAB9529844.1"/>
    <property type="molecule type" value="Genomic_DNA"/>
</dbReference>
<proteinExistence type="predicted"/>
<evidence type="ECO:0000313" key="2">
    <source>
        <dbReference type="Proteomes" id="UP001153069"/>
    </source>
</evidence>
<dbReference type="Proteomes" id="UP001153069">
    <property type="component" value="Unassembled WGS sequence"/>
</dbReference>